<keyword evidence="2" id="KW-0479">Metal-binding</keyword>
<dbReference type="GO" id="GO:0008270">
    <property type="term" value="F:zinc ion binding"/>
    <property type="evidence" value="ECO:0007669"/>
    <property type="project" value="UniProtKB-KW"/>
</dbReference>
<keyword evidence="5" id="KW-0833">Ubl conjugation pathway</keyword>
<keyword evidence="1" id="KW-0808">Transferase</keyword>
<dbReference type="InterPro" id="IPR044066">
    <property type="entry name" value="TRIAD_supradom"/>
</dbReference>
<dbReference type="EMBL" id="MVBO01000091">
    <property type="protein sequence ID" value="OZJ03323.1"/>
    <property type="molecule type" value="Genomic_DNA"/>
</dbReference>
<name>A0A261XY74_9FUNG</name>
<keyword evidence="4 7" id="KW-0863">Zinc-finger</keyword>
<dbReference type="Pfam" id="PF22191">
    <property type="entry name" value="IBR_1"/>
    <property type="match status" value="1"/>
</dbReference>
<dbReference type="AlphaFoldDB" id="A0A261XY74"/>
<dbReference type="PANTHER" id="PTHR11685">
    <property type="entry name" value="RBR FAMILY RING FINGER AND IBR DOMAIN-CONTAINING"/>
    <property type="match status" value="1"/>
</dbReference>
<evidence type="ECO:0000313" key="12">
    <source>
        <dbReference type="Proteomes" id="UP000242875"/>
    </source>
</evidence>
<gene>
    <name evidence="11" type="ORF">BZG36_04231</name>
</gene>
<evidence type="ECO:0000259" key="10">
    <source>
        <dbReference type="PROSITE" id="PS51873"/>
    </source>
</evidence>
<comment type="caution">
    <text evidence="11">The sequence shown here is derived from an EMBL/GenBank/DDBJ whole genome shotgun (WGS) entry which is preliminary data.</text>
</comment>
<evidence type="ECO:0000313" key="11">
    <source>
        <dbReference type="EMBL" id="OZJ03323.1"/>
    </source>
</evidence>
<evidence type="ECO:0000256" key="5">
    <source>
        <dbReference type="ARBA" id="ARBA00022786"/>
    </source>
</evidence>
<dbReference type="OrthoDB" id="10264956at2759"/>
<reference evidence="11 12" key="1">
    <citation type="journal article" date="2017" name="Mycologia">
        <title>Bifiguratus adelaidae, gen. et sp. nov., a new member of Mucoromycotina in endophytic and soil-dwelling habitats.</title>
        <authorList>
            <person name="Torres-Cruz T.J."/>
            <person name="Billingsley Tobias T.L."/>
            <person name="Almatruk M."/>
            <person name="Hesse C."/>
            <person name="Kuske C.R."/>
            <person name="Desiro A."/>
            <person name="Benucci G.M."/>
            <person name="Bonito G."/>
            <person name="Stajich J.E."/>
            <person name="Dunlap C."/>
            <person name="Arnold A.E."/>
            <person name="Porras-Alfaro A."/>
        </authorList>
    </citation>
    <scope>NUCLEOTIDE SEQUENCE [LARGE SCALE GENOMIC DNA]</scope>
    <source>
        <strain evidence="11 12">AZ0501</strain>
    </source>
</reference>
<dbReference type="PROSITE" id="PS51873">
    <property type="entry name" value="TRIAD"/>
    <property type="match status" value="1"/>
</dbReference>
<feature type="domain" description="RING-type" evidence="9">
    <location>
        <begin position="132"/>
        <end position="181"/>
    </location>
</feature>
<dbReference type="InterPro" id="IPR001841">
    <property type="entry name" value="Znf_RING"/>
</dbReference>
<dbReference type="InterPro" id="IPR013083">
    <property type="entry name" value="Znf_RING/FYVE/PHD"/>
</dbReference>
<keyword evidence="3" id="KW-0677">Repeat</keyword>
<sequence>MREDAQETNADNSDSTSLAFSFIPSFTNSLLRSPLNAFSFSFSNDLKDAPQVNAYTIQFPSFRLCSISNLLVAYAIPILFLFFPALILPLIFLRSMALVIACTDPNSELGLLRARLQSKDPRLELEYWLQRCSICFDRRLDLCLEFCKDQFCRDCFRRYVEASVSSSWGLTQTKIKCPVCRDVIPQAEWSRYVPRELVQRFERYNRPYMSFGRFCSCGAEVVVCMHAAKYGDDRKCALHQMHEEVAEFLGQIEGTLPMVSSDIADLYQATSTRYRFLIQQGGLRILEFWRSVIPPTVDIISSIGDDACSDVLGRRRNELKQRATLLSRSLAALENRPESWRELQFLHISVFPFASCSNCSSTVCMRCGETPYHDGLDCHEHILEKLEHLDPESEAAVNLRWKLENSKSCPNCSVLINREEGCNKVDCLQCGFKFCWMCRRKWSEKCGFYLCQEQKSGSINGQDFAVDQNKSVDEKPELGVPDIVTIQSRLKPNQREQVAL</sequence>
<dbReference type="GO" id="GO:0016567">
    <property type="term" value="P:protein ubiquitination"/>
    <property type="evidence" value="ECO:0007669"/>
    <property type="project" value="InterPro"/>
</dbReference>
<keyword evidence="8" id="KW-0472">Membrane</keyword>
<dbReference type="InterPro" id="IPR031127">
    <property type="entry name" value="E3_UB_ligase_RBR"/>
</dbReference>
<keyword evidence="6" id="KW-0862">Zinc</keyword>
<evidence type="ECO:0000256" key="8">
    <source>
        <dbReference type="SAM" id="Phobius"/>
    </source>
</evidence>
<protein>
    <recommendedName>
        <fullName evidence="13">RING-type domain-containing protein</fullName>
    </recommendedName>
</protein>
<dbReference type="Proteomes" id="UP000242875">
    <property type="component" value="Unassembled WGS sequence"/>
</dbReference>
<evidence type="ECO:0000256" key="1">
    <source>
        <dbReference type="ARBA" id="ARBA00022679"/>
    </source>
</evidence>
<evidence type="ECO:0000256" key="3">
    <source>
        <dbReference type="ARBA" id="ARBA00022737"/>
    </source>
</evidence>
<dbReference type="Gene3D" id="1.20.120.1750">
    <property type="match status" value="1"/>
</dbReference>
<dbReference type="SUPFAM" id="SSF57850">
    <property type="entry name" value="RING/U-box"/>
    <property type="match status" value="2"/>
</dbReference>
<feature type="transmembrane region" description="Helical" evidence="8">
    <location>
        <begin position="71"/>
        <end position="93"/>
    </location>
</feature>
<feature type="domain" description="RING-type" evidence="10">
    <location>
        <begin position="128"/>
        <end position="455"/>
    </location>
</feature>
<evidence type="ECO:0000256" key="7">
    <source>
        <dbReference type="PROSITE-ProRule" id="PRU00175"/>
    </source>
</evidence>
<organism evidence="11 12">
    <name type="scientific">Bifiguratus adelaidae</name>
    <dbReference type="NCBI Taxonomy" id="1938954"/>
    <lineage>
        <taxon>Eukaryota</taxon>
        <taxon>Fungi</taxon>
        <taxon>Fungi incertae sedis</taxon>
        <taxon>Mucoromycota</taxon>
        <taxon>Mucoromycotina</taxon>
        <taxon>Endogonomycetes</taxon>
        <taxon>Endogonales</taxon>
        <taxon>Endogonales incertae sedis</taxon>
        <taxon>Bifiguratus</taxon>
    </lineage>
</organism>
<keyword evidence="8" id="KW-1133">Transmembrane helix</keyword>
<keyword evidence="12" id="KW-1185">Reference proteome</keyword>
<dbReference type="Gene3D" id="3.30.40.10">
    <property type="entry name" value="Zinc/RING finger domain, C3HC4 (zinc finger)"/>
    <property type="match status" value="1"/>
</dbReference>
<keyword evidence="8" id="KW-0812">Transmembrane</keyword>
<dbReference type="GO" id="GO:0004842">
    <property type="term" value="F:ubiquitin-protein transferase activity"/>
    <property type="evidence" value="ECO:0007669"/>
    <property type="project" value="InterPro"/>
</dbReference>
<proteinExistence type="predicted"/>
<evidence type="ECO:0000259" key="9">
    <source>
        <dbReference type="PROSITE" id="PS50089"/>
    </source>
</evidence>
<evidence type="ECO:0008006" key="13">
    <source>
        <dbReference type="Google" id="ProtNLM"/>
    </source>
</evidence>
<evidence type="ECO:0000256" key="6">
    <source>
        <dbReference type="ARBA" id="ARBA00022833"/>
    </source>
</evidence>
<evidence type="ECO:0000256" key="2">
    <source>
        <dbReference type="ARBA" id="ARBA00022723"/>
    </source>
</evidence>
<evidence type="ECO:0000256" key="4">
    <source>
        <dbReference type="ARBA" id="ARBA00022771"/>
    </source>
</evidence>
<dbReference type="PROSITE" id="PS50089">
    <property type="entry name" value="ZF_RING_2"/>
    <property type="match status" value="1"/>
</dbReference>
<accession>A0A261XY74</accession>